<dbReference type="EMBL" id="HBUF01254368">
    <property type="protein sequence ID" value="CAG6681117.1"/>
    <property type="molecule type" value="Transcribed_RNA"/>
</dbReference>
<dbReference type="EMBL" id="HBUF01254365">
    <property type="protein sequence ID" value="CAG6681114.1"/>
    <property type="molecule type" value="Transcribed_RNA"/>
</dbReference>
<dbReference type="EMBL" id="HBUF01570057">
    <property type="protein sequence ID" value="CAG6766101.1"/>
    <property type="molecule type" value="Transcribed_RNA"/>
</dbReference>
<protein>
    <submittedName>
        <fullName evidence="1">Uncharacterized protein</fullName>
    </submittedName>
</protein>
<dbReference type="EMBL" id="HBUF01570062">
    <property type="protein sequence ID" value="CAG6766117.1"/>
    <property type="molecule type" value="Transcribed_RNA"/>
</dbReference>
<accession>A0A8D9ETS4</accession>
<name>A0A8D9ETS4_9HEMI</name>
<dbReference type="EMBL" id="HBUF01254363">
    <property type="protein sequence ID" value="CAG6681112.1"/>
    <property type="molecule type" value="Transcribed_RNA"/>
</dbReference>
<reference evidence="1" key="1">
    <citation type="submission" date="2021-05" db="EMBL/GenBank/DDBJ databases">
        <authorList>
            <person name="Alioto T."/>
            <person name="Alioto T."/>
            <person name="Gomez Garrido J."/>
        </authorList>
    </citation>
    <scope>NUCLEOTIDE SEQUENCE</scope>
</reference>
<dbReference type="EMBL" id="HBUF01254369">
    <property type="protein sequence ID" value="CAG6681118.1"/>
    <property type="molecule type" value="Transcribed_RNA"/>
</dbReference>
<dbReference type="EMBL" id="HBUF01254361">
    <property type="protein sequence ID" value="CAG6681111.1"/>
    <property type="molecule type" value="Transcribed_RNA"/>
</dbReference>
<dbReference type="AlphaFoldDB" id="A0A8D9ETS4"/>
<dbReference type="EMBL" id="HBUF01570059">
    <property type="protein sequence ID" value="CAG6766108.1"/>
    <property type="molecule type" value="Transcribed_RNA"/>
</dbReference>
<dbReference type="EMBL" id="HBUF01570060">
    <property type="protein sequence ID" value="CAG6766111.1"/>
    <property type="molecule type" value="Transcribed_RNA"/>
</dbReference>
<dbReference type="EMBL" id="HBUF01254366">
    <property type="protein sequence ID" value="CAG6681115.1"/>
    <property type="molecule type" value="Transcribed_RNA"/>
</dbReference>
<dbReference type="EMBL" id="HBUF01570058">
    <property type="protein sequence ID" value="CAG6766104.1"/>
    <property type="molecule type" value="Transcribed_RNA"/>
</dbReference>
<evidence type="ECO:0000313" key="1">
    <source>
        <dbReference type="EMBL" id="CAG6766108.1"/>
    </source>
</evidence>
<dbReference type="EMBL" id="HBUF01570061">
    <property type="protein sequence ID" value="CAG6766114.1"/>
    <property type="molecule type" value="Transcribed_RNA"/>
</dbReference>
<dbReference type="EMBL" id="HBUF01254364">
    <property type="protein sequence ID" value="CAG6681113.1"/>
    <property type="molecule type" value="Transcribed_RNA"/>
</dbReference>
<organism evidence="1">
    <name type="scientific">Cacopsylla melanoneura</name>
    <dbReference type="NCBI Taxonomy" id="428564"/>
    <lineage>
        <taxon>Eukaryota</taxon>
        <taxon>Metazoa</taxon>
        <taxon>Ecdysozoa</taxon>
        <taxon>Arthropoda</taxon>
        <taxon>Hexapoda</taxon>
        <taxon>Insecta</taxon>
        <taxon>Pterygota</taxon>
        <taxon>Neoptera</taxon>
        <taxon>Paraneoptera</taxon>
        <taxon>Hemiptera</taxon>
        <taxon>Sternorrhyncha</taxon>
        <taxon>Psylloidea</taxon>
        <taxon>Psyllidae</taxon>
        <taxon>Psyllinae</taxon>
        <taxon>Cacopsylla</taxon>
    </lineage>
</organism>
<proteinExistence type="predicted"/>
<sequence length="102" mass="11515">MLSVVRCCQSGLLLVRLNVRYERDLASFDLLTRICSLSVVLVGLPVHHYSVQNWNMSSVSQRRFVFSCPQLFVVAGPVRELLDLIANSQSVYFLTRVLVEAA</sequence>
<dbReference type="EMBL" id="HBUF01570056">
    <property type="protein sequence ID" value="CAG6766098.1"/>
    <property type="molecule type" value="Transcribed_RNA"/>
</dbReference>
<dbReference type="EMBL" id="HBUF01254367">
    <property type="protein sequence ID" value="CAG6681116.1"/>
    <property type="molecule type" value="Transcribed_RNA"/>
</dbReference>